<organism evidence="4 5">
    <name type="scientific">Candidatus Sungbacteria bacterium RIFCSPHIGHO2_02_FULL_47_11</name>
    <dbReference type="NCBI Taxonomy" id="1802270"/>
    <lineage>
        <taxon>Bacteria</taxon>
        <taxon>Candidatus Sungiibacteriota</taxon>
    </lineage>
</organism>
<proteinExistence type="inferred from homology"/>
<dbReference type="InterPro" id="IPR000037">
    <property type="entry name" value="SsrA-bd_prot"/>
</dbReference>
<dbReference type="NCBIfam" id="TIGR00086">
    <property type="entry name" value="smpB"/>
    <property type="match status" value="1"/>
</dbReference>
<protein>
    <recommendedName>
        <fullName evidence="3">SsrA-binding protein</fullName>
    </recommendedName>
    <alternativeName>
        <fullName evidence="3">Small protein B</fullName>
    </alternativeName>
</protein>
<evidence type="ECO:0000256" key="2">
    <source>
        <dbReference type="ARBA" id="ARBA00022884"/>
    </source>
</evidence>
<accession>A0A1G2KJN0</accession>
<dbReference type="PANTHER" id="PTHR30308">
    <property type="entry name" value="TMRNA-BINDING COMPONENT OF TRANS-TRANSLATION TAGGING COMPLEX"/>
    <property type="match status" value="1"/>
</dbReference>
<evidence type="ECO:0000313" key="4">
    <source>
        <dbReference type="EMBL" id="OGZ98598.1"/>
    </source>
</evidence>
<dbReference type="SUPFAM" id="SSF74982">
    <property type="entry name" value="Small protein B (SmpB)"/>
    <property type="match status" value="1"/>
</dbReference>
<dbReference type="GO" id="GO:0070929">
    <property type="term" value="P:trans-translation"/>
    <property type="evidence" value="ECO:0007669"/>
    <property type="project" value="UniProtKB-UniRule"/>
</dbReference>
<dbReference type="InterPro" id="IPR023620">
    <property type="entry name" value="SmpB"/>
</dbReference>
<dbReference type="STRING" id="1802270.A3C07_04050"/>
<dbReference type="Pfam" id="PF01668">
    <property type="entry name" value="SmpB"/>
    <property type="match status" value="1"/>
</dbReference>
<dbReference type="Gene3D" id="2.40.280.10">
    <property type="match status" value="1"/>
</dbReference>
<dbReference type="PROSITE" id="PS01317">
    <property type="entry name" value="SSRP"/>
    <property type="match status" value="1"/>
</dbReference>
<evidence type="ECO:0000256" key="1">
    <source>
        <dbReference type="ARBA" id="ARBA00022490"/>
    </source>
</evidence>
<dbReference type="PANTHER" id="PTHR30308:SF2">
    <property type="entry name" value="SSRA-BINDING PROTEIN"/>
    <property type="match status" value="1"/>
</dbReference>
<keyword evidence="1 3" id="KW-0963">Cytoplasm</keyword>
<dbReference type="AlphaFoldDB" id="A0A1G2KJN0"/>
<gene>
    <name evidence="3" type="primary">smpB</name>
    <name evidence="4" type="ORF">A3C07_04050</name>
</gene>
<comment type="subcellular location">
    <subcellularLocation>
        <location evidence="3">Cytoplasm</location>
    </subcellularLocation>
    <text evidence="3">The tmRNA-SmpB complex associates with stalled 70S ribosomes.</text>
</comment>
<comment type="caution">
    <text evidence="4">The sequence shown here is derived from an EMBL/GenBank/DDBJ whole genome shotgun (WGS) entry which is preliminary data.</text>
</comment>
<evidence type="ECO:0000313" key="5">
    <source>
        <dbReference type="Proteomes" id="UP000179023"/>
    </source>
</evidence>
<dbReference type="GO" id="GO:0003723">
    <property type="term" value="F:RNA binding"/>
    <property type="evidence" value="ECO:0007669"/>
    <property type="project" value="UniProtKB-UniRule"/>
</dbReference>
<dbReference type="GO" id="GO:0005829">
    <property type="term" value="C:cytosol"/>
    <property type="evidence" value="ECO:0007669"/>
    <property type="project" value="TreeGrafter"/>
</dbReference>
<reference evidence="4 5" key="1">
    <citation type="journal article" date="2016" name="Nat. Commun.">
        <title>Thousands of microbial genomes shed light on interconnected biogeochemical processes in an aquifer system.</title>
        <authorList>
            <person name="Anantharaman K."/>
            <person name="Brown C.T."/>
            <person name="Hug L.A."/>
            <person name="Sharon I."/>
            <person name="Castelle C.J."/>
            <person name="Probst A.J."/>
            <person name="Thomas B.C."/>
            <person name="Singh A."/>
            <person name="Wilkins M.J."/>
            <person name="Karaoz U."/>
            <person name="Brodie E.L."/>
            <person name="Williams K.H."/>
            <person name="Hubbard S.S."/>
            <person name="Banfield J.F."/>
        </authorList>
    </citation>
    <scope>NUCLEOTIDE SEQUENCE [LARGE SCALE GENOMIC DNA]</scope>
</reference>
<comment type="function">
    <text evidence="3">Required for rescue of stalled ribosomes mediated by trans-translation. Binds to transfer-messenger RNA (tmRNA), required for stable association of tmRNA with ribosomes. tmRNA and SmpB together mimic tRNA shape, replacing the anticodon stem-loop with SmpB. tmRNA is encoded by the ssrA gene; the 2 termini fold to resemble tRNA(Ala) and it encodes a 'tag peptide', a short internal open reading frame. During trans-translation Ala-aminoacylated tmRNA acts like a tRNA, entering the A-site of stalled ribosomes, displacing the stalled mRNA. The ribosome then switches to translate the ORF on the tmRNA; the nascent peptide is terminated with the 'tag peptide' encoded by the tmRNA and targeted for degradation. The ribosome is freed to recommence translation, which seems to be the essential function of trans-translation.</text>
</comment>
<name>A0A1G2KJN0_9BACT</name>
<sequence>MDGFAVNRRARFDYEILETYEAGIELFGFEVKAIKTGHINLTGSFAVIKNNETWLLNTTVPPYQPKNAPADYDPIRTRRLLLKKAEIEELIGKTAQMGLTLVPLKVYTKRSRIKILLGLGKHKKKQDKREVIKKRETEREIKRTLKWG</sequence>
<dbReference type="InterPro" id="IPR020081">
    <property type="entry name" value="SsrA-bd_prot_CS"/>
</dbReference>
<comment type="similarity">
    <text evidence="3">Belongs to the SmpB family.</text>
</comment>
<dbReference type="CDD" id="cd09294">
    <property type="entry name" value="SmpB"/>
    <property type="match status" value="1"/>
</dbReference>
<dbReference type="NCBIfam" id="NF003843">
    <property type="entry name" value="PRK05422.1"/>
    <property type="match status" value="1"/>
</dbReference>
<dbReference type="EMBL" id="MHQI01000062">
    <property type="protein sequence ID" value="OGZ98598.1"/>
    <property type="molecule type" value="Genomic_DNA"/>
</dbReference>
<keyword evidence="2 3" id="KW-0694">RNA-binding</keyword>
<dbReference type="GO" id="GO:0070930">
    <property type="term" value="P:trans-translation-dependent protein tagging"/>
    <property type="evidence" value="ECO:0007669"/>
    <property type="project" value="TreeGrafter"/>
</dbReference>
<dbReference type="Proteomes" id="UP000179023">
    <property type="component" value="Unassembled WGS sequence"/>
</dbReference>
<dbReference type="HAMAP" id="MF_00023">
    <property type="entry name" value="SmpB"/>
    <property type="match status" value="1"/>
</dbReference>
<evidence type="ECO:0000256" key="3">
    <source>
        <dbReference type="HAMAP-Rule" id="MF_00023"/>
    </source>
</evidence>